<keyword evidence="4 8" id="KW-0418">Kinase</keyword>
<comment type="similarity">
    <text evidence="1 8">Belongs to the cytidylate kinase family. Type 1 subfamily.</text>
</comment>
<reference evidence="11 13" key="1">
    <citation type="submission" date="2019-07" db="EMBL/GenBank/DDBJ databases">
        <title>Whole genome shotgun sequence of Frigoribacterium faeni NBRC 103066.</title>
        <authorList>
            <person name="Hosoyama A."/>
            <person name="Uohara A."/>
            <person name="Ohji S."/>
            <person name="Ichikawa N."/>
        </authorList>
    </citation>
    <scope>NUCLEOTIDE SEQUENCE [LARGE SCALE GENOMIC DNA]</scope>
    <source>
        <strain evidence="11 13">NBRC 103066</strain>
    </source>
</reference>
<comment type="caution">
    <text evidence="12">The sequence shown here is derived from an EMBL/GenBank/DDBJ whole genome shotgun (WGS) entry which is preliminary data.</text>
</comment>
<dbReference type="InterPro" id="IPR003136">
    <property type="entry name" value="Cytidylate_kin"/>
</dbReference>
<evidence type="ECO:0000256" key="6">
    <source>
        <dbReference type="ARBA" id="ARBA00047615"/>
    </source>
</evidence>
<dbReference type="RefSeq" id="WP_146856722.1">
    <property type="nucleotide sequence ID" value="NZ_BAAAHR010000002.1"/>
</dbReference>
<feature type="region of interest" description="Disordered" evidence="9">
    <location>
        <begin position="1"/>
        <end position="28"/>
    </location>
</feature>
<evidence type="ECO:0000256" key="2">
    <source>
        <dbReference type="ARBA" id="ARBA00022679"/>
    </source>
</evidence>
<comment type="catalytic activity">
    <reaction evidence="6 8">
        <text>dCMP + ATP = dCDP + ADP</text>
        <dbReference type="Rhea" id="RHEA:25094"/>
        <dbReference type="ChEBI" id="CHEBI:30616"/>
        <dbReference type="ChEBI" id="CHEBI:57566"/>
        <dbReference type="ChEBI" id="CHEBI:58593"/>
        <dbReference type="ChEBI" id="CHEBI:456216"/>
        <dbReference type="EC" id="2.7.4.25"/>
    </reaction>
</comment>
<comment type="subcellular location">
    <subcellularLocation>
        <location evidence="8">Cytoplasm</location>
    </subcellularLocation>
</comment>
<keyword evidence="13" id="KW-1185">Reference proteome</keyword>
<dbReference type="EMBL" id="JACGWW010000002">
    <property type="protein sequence ID" value="MBA8813170.1"/>
    <property type="molecule type" value="Genomic_DNA"/>
</dbReference>
<dbReference type="Proteomes" id="UP000321154">
    <property type="component" value="Unassembled WGS sequence"/>
</dbReference>
<reference evidence="12 14" key="2">
    <citation type="submission" date="2020-07" db="EMBL/GenBank/DDBJ databases">
        <title>Sequencing the genomes of 1000 actinobacteria strains.</title>
        <authorList>
            <person name="Klenk H.-P."/>
        </authorList>
    </citation>
    <scope>NUCLEOTIDE SEQUENCE [LARGE SCALE GENOMIC DNA]</scope>
    <source>
        <strain evidence="12 14">DSM 10309</strain>
    </source>
</reference>
<evidence type="ECO:0000256" key="4">
    <source>
        <dbReference type="ARBA" id="ARBA00022777"/>
    </source>
</evidence>
<evidence type="ECO:0000256" key="9">
    <source>
        <dbReference type="SAM" id="MobiDB-lite"/>
    </source>
</evidence>
<dbReference type="OrthoDB" id="9807434at2"/>
<evidence type="ECO:0000313" key="11">
    <source>
        <dbReference type="EMBL" id="GEK84398.1"/>
    </source>
</evidence>
<accession>A0A7W3JHU5</accession>
<dbReference type="GO" id="GO:0006220">
    <property type="term" value="P:pyrimidine nucleotide metabolic process"/>
    <property type="evidence" value="ECO:0007669"/>
    <property type="project" value="UniProtKB-UniRule"/>
</dbReference>
<dbReference type="NCBIfam" id="TIGR00017">
    <property type="entry name" value="cmk"/>
    <property type="match status" value="1"/>
</dbReference>
<comment type="catalytic activity">
    <reaction evidence="7 8">
        <text>CMP + ATP = CDP + ADP</text>
        <dbReference type="Rhea" id="RHEA:11600"/>
        <dbReference type="ChEBI" id="CHEBI:30616"/>
        <dbReference type="ChEBI" id="CHEBI:58069"/>
        <dbReference type="ChEBI" id="CHEBI:60377"/>
        <dbReference type="ChEBI" id="CHEBI:456216"/>
        <dbReference type="EC" id="2.7.4.25"/>
    </reaction>
</comment>
<evidence type="ECO:0000256" key="7">
    <source>
        <dbReference type="ARBA" id="ARBA00048478"/>
    </source>
</evidence>
<dbReference type="EC" id="2.7.4.25" evidence="8"/>
<keyword evidence="2 8" id="KW-0808">Transferase</keyword>
<evidence type="ECO:0000256" key="8">
    <source>
        <dbReference type="HAMAP-Rule" id="MF_00238"/>
    </source>
</evidence>
<dbReference type="Proteomes" id="UP000522688">
    <property type="component" value="Unassembled WGS sequence"/>
</dbReference>
<keyword evidence="3 8" id="KW-0547">Nucleotide-binding</keyword>
<keyword evidence="8" id="KW-0963">Cytoplasm</keyword>
<dbReference type="InterPro" id="IPR027417">
    <property type="entry name" value="P-loop_NTPase"/>
</dbReference>
<dbReference type="HAMAP" id="MF_00238">
    <property type="entry name" value="Cytidyl_kinase_type1"/>
    <property type="match status" value="1"/>
</dbReference>
<protein>
    <recommendedName>
        <fullName evidence="8">Cytidylate kinase</fullName>
        <shortName evidence="8">CK</shortName>
        <ecNumber evidence="8">2.7.4.25</ecNumber>
    </recommendedName>
    <alternativeName>
        <fullName evidence="8">Cytidine monophosphate kinase</fullName>
        <shortName evidence="8">CMP kinase</shortName>
    </alternativeName>
</protein>
<evidence type="ECO:0000259" key="10">
    <source>
        <dbReference type="Pfam" id="PF02224"/>
    </source>
</evidence>
<dbReference type="GO" id="GO:0005524">
    <property type="term" value="F:ATP binding"/>
    <property type="evidence" value="ECO:0007669"/>
    <property type="project" value="UniProtKB-UniRule"/>
</dbReference>
<keyword evidence="5 8" id="KW-0067">ATP-binding</keyword>
<evidence type="ECO:0000313" key="12">
    <source>
        <dbReference type="EMBL" id="MBA8813170.1"/>
    </source>
</evidence>
<dbReference type="GO" id="GO:0005737">
    <property type="term" value="C:cytoplasm"/>
    <property type="evidence" value="ECO:0007669"/>
    <property type="project" value="UniProtKB-SubCell"/>
</dbReference>
<dbReference type="EMBL" id="BJUV01000036">
    <property type="protein sequence ID" value="GEK84398.1"/>
    <property type="molecule type" value="Genomic_DNA"/>
</dbReference>
<gene>
    <name evidence="8" type="primary">cmk</name>
    <name evidence="12" type="ORF">FB463_001419</name>
    <name evidence="11" type="ORF">FFA01_27070</name>
</gene>
<dbReference type="InterPro" id="IPR011994">
    <property type="entry name" value="Cytidylate_kinase_dom"/>
</dbReference>
<evidence type="ECO:0000313" key="14">
    <source>
        <dbReference type="Proteomes" id="UP000522688"/>
    </source>
</evidence>
<evidence type="ECO:0000256" key="5">
    <source>
        <dbReference type="ARBA" id="ARBA00022840"/>
    </source>
</evidence>
<feature type="binding site" evidence="8">
    <location>
        <begin position="50"/>
        <end position="58"/>
    </location>
    <ligand>
        <name>ATP</name>
        <dbReference type="ChEBI" id="CHEBI:30616"/>
    </ligand>
</feature>
<sequence length="263" mass="27644">MSGLGDPSVDVERSPGEHGVGGPAGEAHTADLREKTAEAVHRHIVVAVDGPAGSGKSSVSRASAVALGFDYQDTGAAYRAFALHALQSGVDLDDADAIVGALPSFRYAIGIDPARASSVTVDGVDVSDEIRTPRVTTAVSHVAKLPEVRRYMVDLFRRIIASTDRPGIVTEGRDITTVVAPDAQVRILLTASEEARMARRSAEVTGQSADETARQLATRDRLDSKVVDFMTAAPGVSTVDSTHLDFDQTVNAVVELVRASTPS</sequence>
<dbReference type="GO" id="GO:0036431">
    <property type="term" value="F:dCMP kinase activity"/>
    <property type="evidence" value="ECO:0007669"/>
    <property type="project" value="InterPro"/>
</dbReference>
<dbReference type="SUPFAM" id="SSF52540">
    <property type="entry name" value="P-loop containing nucleoside triphosphate hydrolases"/>
    <property type="match status" value="1"/>
</dbReference>
<proteinExistence type="inferred from homology"/>
<dbReference type="Pfam" id="PF02224">
    <property type="entry name" value="Cytidylate_kin"/>
    <property type="match status" value="1"/>
</dbReference>
<dbReference type="AlphaFoldDB" id="A0A7W3JHU5"/>
<name>A0A7W3JHU5_9MICO</name>
<evidence type="ECO:0000256" key="1">
    <source>
        <dbReference type="ARBA" id="ARBA00009427"/>
    </source>
</evidence>
<organism evidence="12 14">
    <name type="scientific">Frigoribacterium faeni</name>
    <dbReference type="NCBI Taxonomy" id="145483"/>
    <lineage>
        <taxon>Bacteria</taxon>
        <taxon>Bacillati</taxon>
        <taxon>Actinomycetota</taxon>
        <taxon>Actinomycetes</taxon>
        <taxon>Micrococcales</taxon>
        <taxon>Microbacteriaceae</taxon>
        <taxon>Frigoribacterium</taxon>
    </lineage>
</organism>
<evidence type="ECO:0000313" key="13">
    <source>
        <dbReference type="Proteomes" id="UP000321154"/>
    </source>
</evidence>
<feature type="domain" description="Cytidylate kinase" evidence="10">
    <location>
        <begin position="46"/>
        <end position="258"/>
    </location>
</feature>
<dbReference type="Gene3D" id="3.40.50.300">
    <property type="entry name" value="P-loop containing nucleotide triphosphate hydrolases"/>
    <property type="match status" value="1"/>
</dbReference>
<dbReference type="CDD" id="cd02020">
    <property type="entry name" value="CMPK"/>
    <property type="match status" value="1"/>
</dbReference>
<evidence type="ECO:0000256" key="3">
    <source>
        <dbReference type="ARBA" id="ARBA00022741"/>
    </source>
</evidence>